<feature type="domain" description="T6SS Transcription factor RovC-like DNA binding" evidence="1">
    <location>
        <begin position="50"/>
        <end position="153"/>
    </location>
</feature>
<dbReference type="EMBL" id="RCHI01000018">
    <property type="protein sequence ID" value="RLL62894.1"/>
    <property type="molecule type" value="Genomic_DNA"/>
</dbReference>
<protein>
    <submittedName>
        <fullName evidence="2">DUF2285 domain-containing protein</fullName>
    </submittedName>
</protein>
<accession>A0A421BK30</accession>
<dbReference type="InterPro" id="IPR018754">
    <property type="entry name" value="RovC-like_DNA-bd"/>
</dbReference>
<sequence>MLADENEASLPVEGQVVSEAELSHAFHDLGGGQRLQVVYSKVLKAPVVAVVPLTREGFDRLEAIHRLLASLHGRTVPPDSRITPQQKARLRRMLQAHDGQRSGASRRDIAAVIFRMSPIRRDEWQSASQRYAVMALLRDAQAMIEGGYRRLLRHRHRG</sequence>
<comment type="caution">
    <text evidence="2">The sequence shown here is derived from an EMBL/GenBank/DDBJ whole genome shotgun (WGS) entry which is preliminary data.</text>
</comment>
<keyword evidence="3" id="KW-1185">Reference proteome</keyword>
<evidence type="ECO:0000313" key="3">
    <source>
        <dbReference type="Proteomes" id="UP000279673"/>
    </source>
</evidence>
<proteinExistence type="predicted"/>
<reference evidence="2 3" key="1">
    <citation type="submission" date="2018-10" db="EMBL/GenBank/DDBJ databases">
        <title>Rhodobacter sp . BO-81.</title>
        <authorList>
            <person name="Im W.T."/>
        </authorList>
    </citation>
    <scope>NUCLEOTIDE SEQUENCE [LARGE SCALE GENOMIC DNA]</scope>
    <source>
        <strain evidence="2 3">BO-81</strain>
    </source>
</reference>
<dbReference type="Pfam" id="PF10074">
    <property type="entry name" value="RovC_DNA-bd"/>
    <property type="match status" value="1"/>
</dbReference>
<evidence type="ECO:0000259" key="1">
    <source>
        <dbReference type="Pfam" id="PF10074"/>
    </source>
</evidence>
<name>A0A421BK30_9RHOB</name>
<dbReference type="Proteomes" id="UP000279673">
    <property type="component" value="Unassembled WGS sequence"/>
</dbReference>
<dbReference type="AlphaFoldDB" id="A0A421BK30"/>
<organism evidence="2 3">
    <name type="scientific">Paenirhodobacter hankyongi</name>
    <dbReference type="NCBI Taxonomy" id="2294033"/>
    <lineage>
        <taxon>Bacteria</taxon>
        <taxon>Pseudomonadati</taxon>
        <taxon>Pseudomonadota</taxon>
        <taxon>Alphaproteobacteria</taxon>
        <taxon>Rhodobacterales</taxon>
        <taxon>Rhodobacter group</taxon>
        <taxon>Paenirhodobacter</taxon>
    </lineage>
</organism>
<gene>
    <name evidence="2" type="ORF">DYS74_15585</name>
</gene>
<evidence type="ECO:0000313" key="2">
    <source>
        <dbReference type="EMBL" id="RLL62894.1"/>
    </source>
</evidence>